<dbReference type="PANTHER" id="PTHR35596">
    <property type="entry name" value="DUF2263 DOMAIN-CONTAINING PROTEIN"/>
    <property type="match status" value="1"/>
</dbReference>
<dbReference type="Proteomes" id="UP001305647">
    <property type="component" value="Unassembled WGS sequence"/>
</dbReference>
<comment type="caution">
    <text evidence="3">The sequence shown here is derived from an EMBL/GenBank/DDBJ whole genome shotgun (WGS) entry which is preliminary data.</text>
</comment>
<evidence type="ECO:0000259" key="2">
    <source>
        <dbReference type="Pfam" id="PF10021"/>
    </source>
</evidence>
<dbReference type="Gene3D" id="3.40.220.10">
    <property type="entry name" value="Leucine Aminopeptidase, subunit E, domain 1"/>
    <property type="match status" value="1"/>
</dbReference>
<dbReference type="InterPro" id="IPR043472">
    <property type="entry name" value="Macro_dom-like"/>
</dbReference>
<dbReference type="AlphaFoldDB" id="A0AAN6Q139"/>
<dbReference type="InterPro" id="IPR019261">
    <property type="entry name" value="PARG_cat_microbial"/>
</dbReference>
<feature type="region of interest" description="Disordered" evidence="1">
    <location>
        <begin position="299"/>
        <end position="333"/>
    </location>
</feature>
<feature type="compositionally biased region" description="Low complexity" evidence="1">
    <location>
        <begin position="308"/>
        <end position="330"/>
    </location>
</feature>
<dbReference type="EMBL" id="MU863641">
    <property type="protein sequence ID" value="KAK4100354.1"/>
    <property type="molecule type" value="Genomic_DNA"/>
</dbReference>
<gene>
    <name evidence="3" type="ORF">N658DRAFT_427906</name>
</gene>
<organism evidence="3 4">
    <name type="scientific">Parathielavia hyrcaniae</name>
    <dbReference type="NCBI Taxonomy" id="113614"/>
    <lineage>
        <taxon>Eukaryota</taxon>
        <taxon>Fungi</taxon>
        <taxon>Dikarya</taxon>
        <taxon>Ascomycota</taxon>
        <taxon>Pezizomycotina</taxon>
        <taxon>Sordariomycetes</taxon>
        <taxon>Sordariomycetidae</taxon>
        <taxon>Sordariales</taxon>
        <taxon>Chaetomiaceae</taxon>
        <taxon>Parathielavia</taxon>
    </lineage>
</organism>
<feature type="domain" description="Microbial-type PARG catalytic" evidence="2">
    <location>
        <begin position="82"/>
        <end position="126"/>
    </location>
</feature>
<sequence length="366" mass="39849">MPSSSSKFKPKPSEVASEAKRVYVPIILDKYASTWETSSYIYLQPLLQINFIERPLELSPPVFYVFSGDPVNTAMDWATTAGCAIPFICAANDKRPGGDWETGVVGYEERLCRRSSLAACLAKPADGSASHYPLPMCAGILSQHVGQFASIGLSRRGSLQLTSFRTVVFRGPHDKYEKLSEEQWRALPVVSVPPPRWPKLTQHGTKYSFADERDMVKEKLRGALRICAYNNFGTVVVGDFGLGNGYRNPPQELAELWREVCLYDPDLRGRIRCVAFVFEDPGQSTAQLILDDIAKKAKGSGGGGGGSSSSSSSSSRSKSKGGSSASSSSGNSPTDFDIFASVFDNTEIQRFVAQPDARYGINNLLA</sequence>
<evidence type="ECO:0000313" key="4">
    <source>
        <dbReference type="Proteomes" id="UP001305647"/>
    </source>
</evidence>
<protein>
    <recommendedName>
        <fullName evidence="2">Microbial-type PARG catalytic domain-containing protein</fullName>
    </recommendedName>
</protein>
<reference evidence="3" key="1">
    <citation type="journal article" date="2023" name="Mol. Phylogenet. Evol.">
        <title>Genome-scale phylogeny and comparative genomics of the fungal order Sordariales.</title>
        <authorList>
            <person name="Hensen N."/>
            <person name="Bonometti L."/>
            <person name="Westerberg I."/>
            <person name="Brannstrom I.O."/>
            <person name="Guillou S."/>
            <person name="Cros-Aarteil S."/>
            <person name="Calhoun S."/>
            <person name="Haridas S."/>
            <person name="Kuo A."/>
            <person name="Mondo S."/>
            <person name="Pangilinan J."/>
            <person name="Riley R."/>
            <person name="LaButti K."/>
            <person name="Andreopoulos B."/>
            <person name="Lipzen A."/>
            <person name="Chen C."/>
            <person name="Yan M."/>
            <person name="Daum C."/>
            <person name="Ng V."/>
            <person name="Clum A."/>
            <person name="Steindorff A."/>
            <person name="Ohm R.A."/>
            <person name="Martin F."/>
            <person name="Silar P."/>
            <person name="Natvig D.O."/>
            <person name="Lalanne C."/>
            <person name="Gautier V."/>
            <person name="Ament-Velasquez S.L."/>
            <person name="Kruys A."/>
            <person name="Hutchinson M.I."/>
            <person name="Powell A.J."/>
            <person name="Barry K."/>
            <person name="Miller A.N."/>
            <person name="Grigoriev I.V."/>
            <person name="Debuchy R."/>
            <person name="Gladieux P."/>
            <person name="Hiltunen Thoren M."/>
            <person name="Johannesson H."/>
        </authorList>
    </citation>
    <scope>NUCLEOTIDE SEQUENCE</scope>
    <source>
        <strain evidence="3">CBS 757.83</strain>
    </source>
</reference>
<dbReference type="PANTHER" id="PTHR35596:SF2">
    <property type="entry name" value="MICROBIAL-TYPE PARG CATALYTIC DOMAIN-CONTAINING PROTEIN"/>
    <property type="match status" value="1"/>
</dbReference>
<evidence type="ECO:0000256" key="1">
    <source>
        <dbReference type="SAM" id="MobiDB-lite"/>
    </source>
</evidence>
<keyword evidence="4" id="KW-1185">Reference proteome</keyword>
<reference evidence="3" key="2">
    <citation type="submission" date="2023-05" db="EMBL/GenBank/DDBJ databases">
        <authorList>
            <consortium name="Lawrence Berkeley National Laboratory"/>
            <person name="Steindorff A."/>
            <person name="Hensen N."/>
            <person name="Bonometti L."/>
            <person name="Westerberg I."/>
            <person name="Brannstrom I.O."/>
            <person name="Guillou S."/>
            <person name="Cros-Aarteil S."/>
            <person name="Calhoun S."/>
            <person name="Haridas S."/>
            <person name="Kuo A."/>
            <person name="Mondo S."/>
            <person name="Pangilinan J."/>
            <person name="Riley R."/>
            <person name="Labutti K."/>
            <person name="Andreopoulos B."/>
            <person name="Lipzen A."/>
            <person name="Chen C."/>
            <person name="Yanf M."/>
            <person name="Daum C."/>
            <person name="Ng V."/>
            <person name="Clum A."/>
            <person name="Ohm R."/>
            <person name="Martin F."/>
            <person name="Silar P."/>
            <person name="Natvig D."/>
            <person name="Lalanne C."/>
            <person name="Gautier V."/>
            <person name="Ament-Velasquez S.L."/>
            <person name="Kruys A."/>
            <person name="Hutchinson M.I."/>
            <person name="Powell A.J."/>
            <person name="Barry K."/>
            <person name="Miller A.N."/>
            <person name="Grigoriev I.V."/>
            <person name="Debuchy R."/>
            <person name="Gladieux P."/>
            <person name="Thoren M.H."/>
            <person name="Johannesson H."/>
        </authorList>
    </citation>
    <scope>NUCLEOTIDE SEQUENCE</scope>
    <source>
        <strain evidence="3">CBS 757.83</strain>
    </source>
</reference>
<name>A0AAN6Q139_9PEZI</name>
<evidence type="ECO:0000313" key="3">
    <source>
        <dbReference type="EMBL" id="KAK4100354.1"/>
    </source>
</evidence>
<dbReference type="Pfam" id="PF10021">
    <property type="entry name" value="PARG_cat_microb"/>
    <property type="match status" value="1"/>
</dbReference>
<accession>A0AAN6Q139</accession>
<proteinExistence type="predicted"/>